<feature type="domain" description="TRNA-binding" evidence="18">
    <location>
        <begin position="8"/>
        <end position="107"/>
    </location>
</feature>
<comment type="subunit">
    <text evidence="3">Homodimer.</text>
</comment>
<dbReference type="InterPro" id="IPR004495">
    <property type="entry name" value="Met-tRNA-synth_bsu_C"/>
</dbReference>
<comment type="function">
    <text evidence="1">Is required not only for elongation of protein synthesis but also for the initiation of all mRNA translation through initiator tRNA(fMet) aminoacylation.</text>
</comment>
<evidence type="ECO:0000256" key="6">
    <source>
        <dbReference type="ARBA" id="ARBA00022490"/>
    </source>
</evidence>
<evidence type="ECO:0000256" key="10">
    <source>
        <dbReference type="ARBA" id="ARBA00022840"/>
    </source>
</evidence>
<evidence type="ECO:0000256" key="15">
    <source>
        <dbReference type="ARBA" id="ARBA00047364"/>
    </source>
</evidence>
<keyword evidence="11 16" id="KW-0694">RNA-binding</keyword>
<evidence type="ECO:0000313" key="20">
    <source>
        <dbReference type="Proteomes" id="UP000176421"/>
    </source>
</evidence>
<evidence type="ECO:0000256" key="12">
    <source>
        <dbReference type="ARBA" id="ARBA00022917"/>
    </source>
</evidence>
<dbReference type="PANTHER" id="PTHR11586">
    <property type="entry name" value="TRNA-AMINOACYLATION COFACTOR ARC1 FAMILY MEMBER"/>
    <property type="match status" value="1"/>
</dbReference>
<evidence type="ECO:0000256" key="16">
    <source>
        <dbReference type="PROSITE-ProRule" id="PRU00209"/>
    </source>
</evidence>
<dbReference type="InterPro" id="IPR002547">
    <property type="entry name" value="tRNA-bd_dom"/>
</dbReference>
<dbReference type="FunFam" id="2.40.50.140:FF:000042">
    <property type="entry name" value="Methionine--tRNA ligase"/>
    <property type="match status" value="1"/>
</dbReference>
<evidence type="ECO:0000256" key="1">
    <source>
        <dbReference type="ARBA" id="ARBA00003314"/>
    </source>
</evidence>
<dbReference type="AlphaFoldDB" id="A0A1G2I6U8"/>
<dbReference type="GO" id="GO:0005524">
    <property type="term" value="F:ATP binding"/>
    <property type="evidence" value="ECO:0007669"/>
    <property type="project" value="UniProtKB-KW"/>
</dbReference>
<dbReference type="Pfam" id="PF01588">
    <property type="entry name" value="tRNA_bind"/>
    <property type="match status" value="1"/>
</dbReference>
<dbReference type="InterPro" id="IPR012340">
    <property type="entry name" value="NA-bd_OB-fold"/>
</dbReference>
<dbReference type="CDD" id="cd02800">
    <property type="entry name" value="tRNA_bind_EcMetRS_like"/>
    <property type="match status" value="1"/>
</dbReference>
<keyword evidence="12" id="KW-0648">Protein biosynthesis</keyword>
<name>A0A1G2I6U8_9BACT</name>
<evidence type="ECO:0000256" key="9">
    <source>
        <dbReference type="ARBA" id="ARBA00022741"/>
    </source>
</evidence>
<dbReference type="GO" id="GO:0005737">
    <property type="term" value="C:cytoplasm"/>
    <property type="evidence" value="ECO:0007669"/>
    <property type="project" value="UniProtKB-SubCell"/>
</dbReference>
<gene>
    <name evidence="19" type="ORF">A3D35_03180</name>
</gene>
<dbReference type="Proteomes" id="UP000176421">
    <property type="component" value="Unassembled WGS sequence"/>
</dbReference>
<sequence length="107" mass="11825">MDYINFEDFKKIDIRVGKIISAEKIEGSDKLLKLQVDFGEEKRQIVSGIAQFYEPDSLIGKECPFAFNLAPKSLMGVESQGMILAADDDGPVLMSPDKEIKPGSTVK</sequence>
<comment type="caution">
    <text evidence="19">The sequence shown here is derived from an EMBL/GenBank/DDBJ whole genome shotgun (WGS) entry which is preliminary data.</text>
</comment>
<dbReference type="GO" id="GO:0006431">
    <property type="term" value="P:methionyl-tRNA aminoacylation"/>
    <property type="evidence" value="ECO:0007669"/>
    <property type="project" value="InterPro"/>
</dbReference>
<evidence type="ECO:0000256" key="14">
    <source>
        <dbReference type="ARBA" id="ARBA00030904"/>
    </source>
</evidence>
<dbReference type="NCBIfam" id="TIGR00399">
    <property type="entry name" value="metG_C_term"/>
    <property type="match status" value="1"/>
</dbReference>
<feature type="region of interest" description="Disordered" evidence="17">
    <location>
        <begin position="88"/>
        <end position="107"/>
    </location>
</feature>
<evidence type="ECO:0000256" key="4">
    <source>
        <dbReference type="ARBA" id="ARBA00012838"/>
    </source>
</evidence>
<accession>A0A1G2I6U8</accession>
<evidence type="ECO:0000256" key="7">
    <source>
        <dbReference type="ARBA" id="ARBA00022555"/>
    </source>
</evidence>
<evidence type="ECO:0000259" key="18">
    <source>
        <dbReference type="PROSITE" id="PS50886"/>
    </source>
</evidence>
<keyword evidence="7 16" id="KW-0820">tRNA-binding</keyword>
<organism evidence="19 20">
    <name type="scientific">Candidatus Staskawiczbacteria bacterium RIFCSPHIGHO2_02_FULL_34_9</name>
    <dbReference type="NCBI Taxonomy" id="1802206"/>
    <lineage>
        <taxon>Bacteria</taxon>
        <taxon>Candidatus Staskawicziibacteriota</taxon>
    </lineage>
</organism>
<dbReference type="EC" id="6.1.1.10" evidence="4"/>
<dbReference type="EMBL" id="MHOS01000002">
    <property type="protein sequence ID" value="OGZ69768.1"/>
    <property type="molecule type" value="Genomic_DNA"/>
</dbReference>
<dbReference type="GO" id="GO:0000049">
    <property type="term" value="F:tRNA binding"/>
    <property type="evidence" value="ECO:0007669"/>
    <property type="project" value="UniProtKB-UniRule"/>
</dbReference>
<evidence type="ECO:0000313" key="19">
    <source>
        <dbReference type="EMBL" id="OGZ69768.1"/>
    </source>
</evidence>
<evidence type="ECO:0000256" key="2">
    <source>
        <dbReference type="ARBA" id="ARBA00004496"/>
    </source>
</evidence>
<evidence type="ECO:0000256" key="5">
    <source>
        <dbReference type="ARBA" id="ARBA00018753"/>
    </source>
</evidence>
<proteinExistence type="predicted"/>
<keyword evidence="10" id="KW-0067">ATP-binding</keyword>
<protein>
    <recommendedName>
        <fullName evidence="5">Methionine--tRNA ligase</fullName>
        <ecNumber evidence="4">6.1.1.10</ecNumber>
    </recommendedName>
    <alternativeName>
        <fullName evidence="14">Methionyl-tRNA synthetase</fullName>
    </alternativeName>
</protein>
<comment type="subcellular location">
    <subcellularLocation>
        <location evidence="2">Cytoplasm</location>
    </subcellularLocation>
</comment>
<keyword evidence="13" id="KW-0030">Aminoacyl-tRNA synthetase</keyword>
<evidence type="ECO:0000256" key="11">
    <source>
        <dbReference type="ARBA" id="ARBA00022884"/>
    </source>
</evidence>
<dbReference type="SUPFAM" id="SSF50249">
    <property type="entry name" value="Nucleic acid-binding proteins"/>
    <property type="match status" value="1"/>
</dbReference>
<dbReference type="Gene3D" id="2.40.50.140">
    <property type="entry name" value="Nucleic acid-binding proteins"/>
    <property type="match status" value="1"/>
</dbReference>
<keyword evidence="9" id="KW-0547">Nucleotide-binding</keyword>
<evidence type="ECO:0000256" key="17">
    <source>
        <dbReference type="SAM" id="MobiDB-lite"/>
    </source>
</evidence>
<evidence type="ECO:0000256" key="3">
    <source>
        <dbReference type="ARBA" id="ARBA00011738"/>
    </source>
</evidence>
<dbReference type="STRING" id="1802206.A3D35_03180"/>
<evidence type="ECO:0000256" key="13">
    <source>
        <dbReference type="ARBA" id="ARBA00023146"/>
    </source>
</evidence>
<keyword evidence="6" id="KW-0963">Cytoplasm</keyword>
<comment type="catalytic activity">
    <reaction evidence="15">
        <text>tRNA(Met) + L-methionine + ATP = L-methionyl-tRNA(Met) + AMP + diphosphate</text>
        <dbReference type="Rhea" id="RHEA:13481"/>
        <dbReference type="Rhea" id="RHEA-COMP:9667"/>
        <dbReference type="Rhea" id="RHEA-COMP:9698"/>
        <dbReference type="ChEBI" id="CHEBI:30616"/>
        <dbReference type="ChEBI" id="CHEBI:33019"/>
        <dbReference type="ChEBI" id="CHEBI:57844"/>
        <dbReference type="ChEBI" id="CHEBI:78442"/>
        <dbReference type="ChEBI" id="CHEBI:78530"/>
        <dbReference type="ChEBI" id="CHEBI:456215"/>
        <dbReference type="EC" id="6.1.1.10"/>
    </reaction>
</comment>
<keyword evidence="8 19" id="KW-0436">Ligase</keyword>
<dbReference type="InterPro" id="IPR051270">
    <property type="entry name" value="Tyrosine-tRNA_ligase_regulator"/>
</dbReference>
<dbReference type="PANTHER" id="PTHR11586:SF37">
    <property type="entry name" value="TRNA-BINDING DOMAIN-CONTAINING PROTEIN"/>
    <property type="match status" value="1"/>
</dbReference>
<reference evidence="19 20" key="1">
    <citation type="journal article" date="2016" name="Nat. Commun.">
        <title>Thousands of microbial genomes shed light on interconnected biogeochemical processes in an aquifer system.</title>
        <authorList>
            <person name="Anantharaman K."/>
            <person name="Brown C.T."/>
            <person name="Hug L.A."/>
            <person name="Sharon I."/>
            <person name="Castelle C.J."/>
            <person name="Probst A.J."/>
            <person name="Thomas B.C."/>
            <person name="Singh A."/>
            <person name="Wilkins M.J."/>
            <person name="Karaoz U."/>
            <person name="Brodie E.L."/>
            <person name="Williams K.H."/>
            <person name="Hubbard S.S."/>
            <person name="Banfield J.F."/>
        </authorList>
    </citation>
    <scope>NUCLEOTIDE SEQUENCE [LARGE SCALE GENOMIC DNA]</scope>
</reference>
<dbReference type="PROSITE" id="PS50886">
    <property type="entry name" value="TRBD"/>
    <property type="match status" value="1"/>
</dbReference>
<dbReference type="GO" id="GO:0004825">
    <property type="term" value="F:methionine-tRNA ligase activity"/>
    <property type="evidence" value="ECO:0007669"/>
    <property type="project" value="UniProtKB-EC"/>
</dbReference>
<evidence type="ECO:0000256" key="8">
    <source>
        <dbReference type="ARBA" id="ARBA00022598"/>
    </source>
</evidence>